<organism evidence="2 3">
    <name type="scientific">Solibaculum mannosilyticum</name>
    <dbReference type="NCBI Taxonomy" id="2780922"/>
    <lineage>
        <taxon>Bacteria</taxon>
        <taxon>Bacillati</taxon>
        <taxon>Bacillota</taxon>
        <taxon>Clostridia</taxon>
        <taxon>Eubacteriales</taxon>
        <taxon>Oscillospiraceae</taxon>
        <taxon>Solibaculum</taxon>
    </lineage>
</organism>
<dbReference type="InterPro" id="IPR036388">
    <property type="entry name" value="WH-like_DNA-bd_sf"/>
</dbReference>
<evidence type="ECO:0000256" key="1">
    <source>
        <dbReference type="ARBA" id="ARBA00009350"/>
    </source>
</evidence>
<protein>
    <submittedName>
        <fullName evidence="2">Uncharacterized protein</fullName>
    </submittedName>
</protein>
<accession>A0A7I8D4Z7</accession>
<evidence type="ECO:0000313" key="2">
    <source>
        <dbReference type="EMBL" id="BCI60283.1"/>
    </source>
</evidence>
<sequence>MPACRRFGSLDRRLDAHPPTVMTLDEFEAIRLIDGEGLSQQQCAQRMEVARATVQAIYAEARKKLAKCLVEGQELLIEGGDYILCDGENRSCSCHKCCGKRL</sequence>
<gene>
    <name evidence="2" type="ORF">C12CBH8_09220</name>
</gene>
<dbReference type="PANTHER" id="PTHR37478">
    <property type="match status" value="1"/>
</dbReference>
<comment type="similarity">
    <text evidence="1">Belongs to the UPF0251 family.</text>
</comment>
<dbReference type="PANTHER" id="PTHR37478:SF2">
    <property type="entry name" value="UPF0251 PROTEIN TK0562"/>
    <property type="match status" value="1"/>
</dbReference>
<dbReference type="SUPFAM" id="SSF88659">
    <property type="entry name" value="Sigma3 and sigma4 domains of RNA polymerase sigma factors"/>
    <property type="match status" value="1"/>
</dbReference>
<keyword evidence="3" id="KW-1185">Reference proteome</keyword>
<dbReference type="EMBL" id="AP023321">
    <property type="protein sequence ID" value="BCI60283.1"/>
    <property type="molecule type" value="Genomic_DNA"/>
</dbReference>
<dbReference type="InterPro" id="IPR013324">
    <property type="entry name" value="RNA_pol_sigma_r3/r4-like"/>
</dbReference>
<dbReference type="AlphaFoldDB" id="A0A7I8D4Z7"/>
<evidence type="ECO:0000313" key="3">
    <source>
        <dbReference type="Proteomes" id="UP000593890"/>
    </source>
</evidence>
<dbReference type="Gene3D" id="1.10.10.10">
    <property type="entry name" value="Winged helix-like DNA-binding domain superfamily/Winged helix DNA-binding domain"/>
    <property type="match status" value="1"/>
</dbReference>
<reference evidence="3" key="1">
    <citation type="submission" date="2020-07" db="EMBL/GenBank/DDBJ databases">
        <title>Complete genome sequencing of Clostridia bacterium strain 12CBH8.</title>
        <authorList>
            <person name="Sakamoto M."/>
            <person name="Murakami T."/>
            <person name="Mori H."/>
        </authorList>
    </citation>
    <scope>NUCLEOTIDE SEQUENCE [LARGE SCALE GENOMIC DNA]</scope>
    <source>
        <strain evidence="3">12CBH8</strain>
    </source>
</reference>
<dbReference type="Proteomes" id="UP000593890">
    <property type="component" value="Chromosome"/>
</dbReference>
<dbReference type="KEGG" id="sman:C12CBH8_09220"/>
<dbReference type="InterPro" id="IPR002852">
    <property type="entry name" value="UPF0251"/>
</dbReference>
<name>A0A7I8D4Z7_9FIRM</name>
<dbReference type="Pfam" id="PF02001">
    <property type="entry name" value="DUF134"/>
    <property type="match status" value="1"/>
</dbReference>
<proteinExistence type="inferred from homology"/>